<feature type="compositionally biased region" description="Polar residues" evidence="7">
    <location>
        <begin position="29"/>
        <end position="38"/>
    </location>
</feature>
<evidence type="ECO:0000259" key="8">
    <source>
        <dbReference type="PROSITE" id="PS50249"/>
    </source>
</evidence>
<feature type="region of interest" description="Disordered" evidence="7">
    <location>
        <begin position="1"/>
        <end position="61"/>
    </location>
</feature>
<evidence type="ECO:0000313" key="10">
    <source>
        <dbReference type="RefSeq" id="XP_013381776.1"/>
    </source>
</evidence>
<dbReference type="RefSeq" id="XP_013381776.1">
    <property type="nucleotide sequence ID" value="XM_013526322.2"/>
</dbReference>
<dbReference type="GeneID" id="106152649"/>
<proteinExistence type="inferred from homology"/>
<evidence type="ECO:0000256" key="6">
    <source>
        <dbReference type="ARBA" id="ARBA00061577"/>
    </source>
</evidence>
<dbReference type="CDD" id="cd08067">
    <property type="entry name" value="MPN_2A_DUB"/>
    <property type="match status" value="1"/>
</dbReference>
<dbReference type="InterPro" id="IPR000555">
    <property type="entry name" value="JAMM/MPN+_dom"/>
</dbReference>
<keyword evidence="9" id="KW-1185">Reference proteome</keyword>
<dbReference type="Pfam" id="PF18755">
    <property type="entry name" value="RAMA"/>
    <property type="match status" value="1"/>
</dbReference>
<protein>
    <submittedName>
        <fullName evidence="10">MPN domain-containing protein</fullName>
    </submittedName>
</protein>
<sequence length="481" mass="54910">MTTAHNFRNKTKNEKTGTHKTHHTMAQEEISSPMTGISENEEDDEDEDGSDLDQDGAYRKNSRHAITGRGVTLGMLLNDRIVESGEGLLSIDYLGRKFSADLQPNGKIWWPEGKMSFNSPSAWAIHCKKMVNPSKKSGCGWASVKYKGRKLDAWKTTWFRRQKPNSFPTPTFNKEESSDVKDEENEENGTGLEDQESKAKTRKTSEVDKTGEAEGRKISVKHSSLGKKRQNNDLNTLVECSTFAAQGRIQPFTISISSNCLLLLDFHSHLTCSEIVGYLGGRWDPVSQHMSVQQAFPCRCRLGDQENASKVENEIRQNMDHRDLMLVGWYHSHTTFQADPSLRDVESQLNYQLQLKGSGNSYQPCLGIIASAYDVHHSRKDTIINAFWVAPPPENKMDDYGMPMSMNYSISQDTYITQDIVNELKMLVDYYQDKPDMINFREFWLHQTTYADKLKLSMARKFPKDQSDGRFLEYIDNLLLR</sequence>
<dbReference type="GO" id="GO:0006508">
    <property type="term" value="P:proteolysis"/>
    <property type="evidence" value="ECO:0007669"/>
    <property type="project" value="UniProtKB-KW"/>
</dbReference>
<dbReference type="FunFam" id="3.40.140.10:FF:000053">
    <property type="entry name" value="MPN domain-containing protein CG4751"/>
    <property type="match status" value="1"/>
</dbReference>
<dbReference type="Proteomes" id="UP000085678">
    <property type="component" value="Unplaced"/>
</dbReference>
<comment type="similarity">
    <text evidence="6">Belongs to the peptidase M67 family.</text>
</comment>
<dbReference type="SUPFAM" id="SSF102712">
    <property type="entry name" value="JAB1/MPN domain"/>
    <property type="match status" value="1"/>
</dbReference>
<evidence type="ECO:0000256" key="1">
    <source>
        <dbReference type="ARBA" id="ARBA00022670"/>
    </source>
</evidence>
<keyword evidence="4" id="KW-0862">Zinc</keyword>
<evidence type="ECO:0000313" key="9">
    <source>
        <dbReference type="Proteomes" id="UP000085678"/>
    </source>
</evidence>
<reference evidence="10" key="1">
    <citation type="submission" date="2025-08" db="UniProtKB">
        <authorList>
            <consortium name="RefSeq"/>
        </authorList>
    </citation>
    <scope>IDENTIFICATION</scope>
    <source>
        <tissue evidence="10">Gonads</tissue>
    </source>
</reference>
<accession>A0A1S3H8G6</accession>
<keyword evidence="5" id="KW-0482">Metalloprotease</keyword>
<dbReference type="InterPro" id="IPR050242">
    <property type="entry name" value="JAMM_MPN+_peptidase_M67A"/>
</dbReference>
<evidence type="ECO:0000256" key="4">
    <source>
        <dbReference type="ARBA" id="ARBA00022833"/>
    </source>
</evidence>
<feature type="domain" description="MPN" evidence="8">
    <location>
        <begin position="253"/>
        <end position="389"/>
    </location>
</feature>
<evidence type="ECO:0000256" key="2">
    <source>
        <dbReference type="ARBA" id="ARBA00022723"/>
    </source>
</evidence>
<dbReference type="InterPro" id="IPR040843">
    <property type="entry name" value="RAMA"/>
</dbReference>
<evidence type="ECO:0000256" key="5">
    <source>
        <dbReference type="ARBA" id="ARBA00023049"/>
    </source>
</evidence>
<dbReference type="Pfam" id="PF01398">
    <property type="entry name" value="JAB"/>
    <property type="match status" value="1"/>
</dbReference>
<dbReference type="PROSITE" id="PS50249">
    <property type="entry name" value="MPN"/>
    <property type="match status" value="1"/>
</dbReference>
<gene>
    <name evidence="10" type="primary">LOC106152649</name>
</gene>
<name>A0A1S3H8G6_LINAN</name>
<feature type="compositionally biased region" description="Basic and acidic residues" evidence="7">
    <location>
        <begin position="195"/>
        <end position="217"/>
    </location>
</feature>
<dbReference type="AlphaFoldDB" id="A0A1S3H8G6"/>
<dbReference type="GO" id="GO:0008237">
    <property type="term" value="F:metallopeptidase activity"/>
    <property type="evidence" value="ECO:0007669"/>
    <property type="project" value="UniProtKB-KW"/>
</dbReference>
<dbReference type="STRING" id="7574.A0A1S3H8G6"/>
<dbReference type="InterPro" id="IPR037518">
    <property type="entry name" value="MPN"/>
</dbReference>
<dbReference type="Gene3D" id="3.40.140.10">
    <property type="entry name" value="Cytidine Deaminase, domain 2"/>
    <property type="match status" value="1"/>
</dbReference>
<dbReference type="KEGG" id="lak:106152649"/>
<dbReference type="PANTHER" id="PTHR10410">
    <property type="entry name" value="EUKARYOTIC TRANSLATION INITIATION FACTOR 3 -RELATED"/>
    <property type="match status" value="1"/>
</dbReference>
<keyword evidence="1" id="KW-0645">Protease</keyword>
<evidence type="ECO:0000256" key="7">
    <source>
        <dbReference type="SAM" id="MobiDB-lite"/>
    </source>
</evidence>
<dbReference type="InParanoid" id="A0A1S3H8G6"/>
<feature type="region of interest" description="Disordered" evidence="7">
    <location>
        <begin position="162"/>
        <end position="218"/>
    </location>
</feature>
<organism evidence="9 10">
    <name type="scientific">Lingula anatina</name>
    <name type="common">Brachiopod</name>
    <name type="synonym">Lingula unguis</name>
    <dbReference type="NCBI Taxonomy" id="7574"/>
    <lineage>
        <taxon>Eukaryota</taxon>
        <taxon>Metazoa</taxon>
        <taxon>Spiralia</taxon>
        <taxon>Lophotrochozoa</taxon>
        <taxon>Brachiopoda</taxon>
        <taxon>Linguliformea</taxon>
        <taxon>Lingulata</taxon>
        <taxon>Lingulida</taxon>
        <taxon>Linguloidea</taxon>
        <taxon>Lingulidae</taxon>
        <taxon>Lingula</taxon>
    </lineage>
</organism>
<keyword evidence="3" id="KW-0378">Hydrolase</keyword>
<evidence type="ECO:0000256" key="3">
    <source>
        <dbReference type="ARBA" id="ARBA00022801"/>
    </source>
</evidence>
<dbReference type="GO" id="GO:0046872">
    <property type="term" value="F:metal ion binding"/>
    <property type="evidence" value="ECO:0007669"/>
    <property type="project" value="UniProtKB-KW"/>
</dbReference>
<dbReference type="OrthoDB" id="167806at2759"/>
<feature type="compositionally biased region" description="Acidic residues" evidence="7">
    <location>
        <begin position="39"/>
        <end position="54"/>
    </location>
</feature>
<keyword evidence="2" id="KW-0479">Metal-binding</keyword>